<evidence type="ECO:0000256" key="3">
    <source>
        <dbReference type="ARBA" id="ARBA00023163"/>
    </source>
</evidence>
<dbReference type="AlphaFoldDB" id="A0A162VNX2"/>
<evidence type="ECO:0000313" key="5">
    <source>
        <dbReference type="EMBL" id="AOW11527.1"/>
    </source>
</evidence>
<gene>
    <name evidence="5" type="ORF">LPB072_00280</name>
    <name evidence="6" type="ORF">LPB72_22555</name>
</gene>
<dbReference type="SUPFAM" id="SSF46894">
    <property type="entry name" value="C-terminal effector domain of the bipartite response regulators"/>
    <property type="match status" value="1"/>
</dbReference>
<sequence length="269" mass="28891">MPHAPTTAALDADQTATLVGAIGTPGLGAALLEAWAPALQCAHLSAFVFDAQLQPHQVMAESLGGTSVAEIAGQMARAGGLHRWDPNTRAMSAAGASRDDVLTTRRRATDIAPGDQTLALYNRFALADRVSLLARSGERWFALNLYRDRQAGEFDATALAVWAAGARLLAAVLRRHFEWRPPQAWRQVASPDNAALEQRLALLPGRLSAREQQVCARALRGMTNPGIALDLGVQLSTVNTLRRRAFAKLGISTLGELFLRCLWPDASSP</sequence>
<protein>
    <recommendedName>
        <fullName evidence="4">HTH luxR-type domain-containing protein</fullName>
    </recommendedName>
</protein>
<evidence type="ECO:0000313" key="7">
    <source>
        <dbReference type="Proteomes" id="UP000185657"/>
    </source>
</evidence>
<evidence type="ECO:0000256" key="2">
    <source>
        <dbReference type="ARBA" id="ARBA00023125"/>
    </source>
</evidence>
<dbReference type="GO" id="GO:0003677">
    <property type="term" value="F:DNA binding"/>
    <property type="evidence" value="ECO:0007669"/>
    <property type="project" value="UniProtKB-KW"/>
</dbReference>
<feature type="domain" description="HTH luxR-type" evidence="4">
    <location>
        <begin position="221"/>
        <end position="248"/>
    </location>
</feature>
<dbReference type="InterPro" id="IPR036388">
    <property type="entry name" value="WH-like_DNA-bd_sf"/>
</dbReference>
<dbReference type="STRING" id="1763535.LPB072_00280"/>
<reference evidence="6 7" key="1">
    <citation type="submission" date="2016-02" db="EMBL/GenBank/DDBJ databases">
        <title>Draft genome sequence of Hydrogenophaga sp. LPB0072.</title>
        <authorList>
            <person name="Shin S.-K."/>
            <person name="Yi H."/>
        </authorList>
    </citation>
    <scope>NUCLEOTIDE SEQUENCE [LARGE SCALE GENOMIC DNA]</scope>
    <source>
        <strain evidence="6 7">LPB0072</strain>
    </source>
</reference>
<accession>A0A162VNX2</accession>
<dbReference type="PROSITE" id="PS00622">
    <property type="entry name" value="HTH_LUXR_1"/>
    <property type="match status" value="1"/>
</dbReference>
<dbReference type="KEGG" id="hyl:LPB072_00280"/>
<evidence type="ECO:0000313" key="8">
    <source>
        <dbReference type="Proteomes" id="UP000185680"/>
    </source>
</evidence>
<dbReference type="Gene3D" id="1.10.10.10">
    <property type="entry name" value="Winged helix-like DNA-binding domain superfamily/Winged helix DNA-binding domain"/>
    <property type="match status" value="1"/>
</dbReference>
<dbReference type="GO" id="GO:0006355">
    <property type="term" value="P:regulation of DNA-templated transcription"/>
    <property type="evidence" value="ECO:0007669"/>
    <property type="project" value="InterPro"/>
</dbReference>
<dbReference type="PRINTS" id="PR00038">
    <property type="entry name" value="HTHLUXR"/>
</dbReference>
<dbReference type="EMBL" id="CP017476">
    <property type="protein sequence ID" value="AOW11527.1"/>
    <property type="molecule type" value="Genomic_DNA"/>
</dbReference>
<evidence type="ECO:0000256" key="1">
    <source>
        <dbReference type="ARBA" id="ARBA00023015"/>
    </source>
</evidence>
<keyword evidence="7" id="KW-1185">Reference proteome</keyword>
<keyword evidence="1" id="KW-0805">Transcription regulation</keyword>
<reference evidence="5 8" key="2">
    <citation type="submission" date="2016-10" db="EMBL/GenBank/DDBJ databases">
        <title>Hydorgenophaga sp. LPB0072 isolated from gastropod.</title>
        <authorList>
            <person name="Kim E."/>
            <person name="Yi H."/>
        </authorList>
    </citation>
    <scope>NUCLEOTIDE SEQUENCE [LARGE SCALE GENOMIC DNA]</scope>
    <source>
        <strain evidence="5 8">LPB0072</strain>
    </source>
</reference>
<dbReference type="InterPro" id="IPR016032">
    <property type="entry name" value="Sig_transdc_resp-reg_C-effctor"/>
</dbReference>
<dbReference type="InterPro" id="IPR000792">
    <property type="entry name" value="Tscrpt_reg_LuxR_C"/>
</dbReference>
<keyword evidence="2" id="KW-0238">DNA-binding</keyword>
<organism evidence="5 8">
    <name type="scientific">Hydrogenophaga crassostreae</name>
    <dbReference type="NCBI Taxonomy" id="1763535"/>
    <lineage>
        <taxon>Bacteria</taxon>
        <taxon>Pseudomonadati</taxon>
        <taxon>Pseudomonadota</taxon>
        <taxon>Betaproteobacteria</taxon>
        <taxon>Burkholderiales</taxon>
        <taxon>Comamonadaceae</taxon>
        <taxon>Hydrogenophaga</taxon>
    </lineage>
</organism>
<proteinExistence type="predicted"/>
<dbReference type="Proteomes" id="UP000185657">
    <property type="component" value="Unassembled WGS sequence"/>
</dbReference>
<dbReference type="EMBL" id="LVWD01000043">
    <property type="protein sequence ID" value="OAD39366.1"/>
    <property type="molecule type" value="Genomic_DNA"/>
</dbReference>
<evidence type="ECO:0000259" key="4">
    <source>
        <dbReference type="PROSITE" id="PS00622"/>
    </source>
</evidence>
<dbReference type="SMART" id="SM00421">
    <property type="entry name" value="HTH_LUXR"/>
    <property type="match status" value="1"/>
</dbReference>
<dbReference type="PANTHER" id="PTHR44688:SF16">
    <property type="entry name" value="DNA-BINDING TRANSCRIPTIONAL ACTIVATOR DEVR_DOSR"/>
    <property type="match status" value="1"/>
</dbReference>
<dbReference type="PANTHER" id="PTHR44688">
    <property type="entry name" value="DNA-BINDING TRANSCRIPTIONAL ACTIVATOR DEVR_DOSR"/>
    <property type="match status" value="1"/>
</dbReference>
<dbReference type="OrthoDB" id="7009766at2"/>
<name>A0A162VNX2_9BURK</name>
<dbReference type="RefSeq" id="WP_066096802.1">
    <property type="nucleotide sequence ID" value="NZ_CP017476.1"/>
</dbReference>
<evidence type="ECO:0000313" key="6">
    <source>
        <dbReference type="EMBL" id="OAD39366.1"/>
    </source>
</evidence>
<keyword evidence="3" id="KW-0804">Transcription</keyword>
<dbReference type="Proteomes" id="UP000185680">
    <property type="component" value="Chromosome"/>
</dbReference>
<dbReference type="Pfam" id="PF00196">
    <property type="entry name" value="GerE"/>
    <property type="match status" value="1"/>
</dbReference>